<evidence type="ECO:0000256" key="10">
    <source>
        <dbReference type="ARBA" id="ARBA00023201"/>
    </source>
</evidence>
<evidence type="ECO:0000313" key="14">
    <source>
        <dbReference type="EMBL" id="ADU50444.1"/>
    </source>
</evidence>
<dbReference type="AlphaFoldDB" id="E6SMI4"/>
<dbReference type="GO" id="GO:0015297">
    <property type="term" value="F:antiporter activity"/>
    <property type="evidence" value="ECO:0007669"/>
    <property type="project" value="UniProtKB-KW"/>
</dbReference>
<evidence type="ECO:0000313" key="15">
    <source>
        <dbReference type="Proteomes" id="UP000008915"/>
    </source>
</evidence>
<feature type="transmembrane region" description="Helical" evidence="12">
    <location>
        <begin position="371"/>
        <end position="391"/>
    </location>
</feature>
<feature type="region of interest" description="Disordered" evidence="11">
    <location>
        <begin position="431"/>
        <end position="450"/>
    </location>
</feature>
<keyword evidence="6 12" id="KW-1133">Transmembrane helix</keyword>
<evidence type="ECO:0000256" key="9">
    <source>
        <dbReference type="ARBA" id="ARBA00023136"/>
    </source>
</evidence>
<evidence type="ECO:0000256" key="7">
    <source>
        <dbReference type="ARBA" id="ARBA00023053"/>
    </source>
</evidence>
<evidence type="ECO:0000256" key="5">
    <source>
        <dbReference type="ARBA" id="ARBA00022692"/>
    </source>
</evidence>
<dbReference type="InterPro" id="IPR038770">
    <property type="entry name" value="Na+/solute_symporter_sf"/>
</dbReference>
<evidence type="ECO:0000256" key="11">
    <source>
        <dbReference type="SAM" id="MobiDB-lite"/>
    </source>
</evidence>
<keyword evidence="4" id="KW-0050">Antiport</keyword>
<dbReference type="RefSeq" id="WP_013494749.1">
    <property type="nucleotide sequence ID" value="NC_014831.1"/>
</dbReference>
<keyword evidence="7" id="KW-0915">Sodium</keyword>
<dbReference type="Gene3D" id="1.20.1530.20">
    <property type="match status" value="1"/>
</dbReference>
<dbReference type="PANTHER" id="PTHR43562:SF3">
    <property type="entry name" value="SODIUM ION_PROTON EXCHANGER (EUROFUNG)"/>
    <property type="match status" value="1"/>
</dbReference>
<keyword evidence="8" id="KW-0406">Ion transport</keyword>
<keyword evidence="9 12" id="KW-0472">Membrane</keyword>
<evidence type="ECO:0000256" key="4">
    <source>
        <dbReference type="ARBA" id="ARBA00022449"/>
    </source>
</evidence>
<accession>E6SMI4</accession>
<dbReference type="PANTHER" id="PTHR43562">
    <property type="entry name" value="NAPA-TYPE SODIUM/HYDROGEN ANTIPORTER"/>
    <property type="match status" value="1"/>
</dbReference>
<dbReference type="HOGENOM" id="CLU_005126_7_1_9"/>
<dbReference type="STRING" id="644966.Tmar_0319"/>
<dbReference type="InterPro" id="IPR006153">
    <property type="entry name" value="Cation/H_exchanger_TM"/>
</dbReference>
<reference evidence="15" key="2">
    <citation type="journal article" date="2010" name="Stand. Genomic Sci.">
        <title>Complete genome sequence of Thermaerobacter marianensis type strain (7p75aT).</title>
        <authorList>
            <person name="Han C."/>
            <person name="Gu W."/>
            <person name="Zhang X."/>
            <person name="Lapidus A."/>
            <person name="Nolan M."/>
            <person name="Copeland A."/>
            <person name="Lucas S."/>
            <person name="Glavina Del Rio T."/>
            <person name="Tice H."/>
            <person name="Cheng J."/>
            <person name="Tapia R."/>
            <person name="Goodwin L."/>
            <person name="Pitluck S."/>
            <person name="Pagani I."/>
            <person name="Ivanova N."/>
            <person name="Mavromatis K."/>
            <person name="Mikhailova N."/>
            <person name="Pati A."/>
            <person name="Chen A."/>
            <person name="Palaniappan K."/>
            <person name="Land M."/>
            <person name="Hauser L."/>
            <person name="Chang Y."/>
            <person name="Jeffries C."/>
            <person name="Schneider S."/>
            <person name="Rohde M."/>
            <person name="Goker M."/>
            <person name="Pukall R."/>
            <person name="Woyke T."/>
            <person name="Bristow J."/>
            <person name="Eisen J."/>
            <person name="Markowitz V."/>
            <person name="Hugenholtz P."/>
            <person name="Kyrpides N."/>
            <person name="Klenk H."/>
            <person name="Detter J."/>
        </authorList>
    </citation>
    <scope>NUCLEOTIDE SEQUENCE [LARGE SCALE GENOMIC DNA]</scope>
    <source>
        <strain evidence="15">ATCC 700841 / DSM 12885 / JCM 10246 / 7p75a</strain>
    </source>
</reference>
<dbReference type="EMBL" id="CP002344">
    <property type="protein sequence ID" value="ADU50444.1"/>
    <property type="molecule type" value="Genomic_DNA"/>
</dbReference>
<protein>
    <submittedName>
        <fullName evidence="14">Sodium/hydrogen exchanger</fullName>
    </submittedName>
</protein>
<gene>
    <name evidence="14" type="ordered locus">Tmar_0319</name>
</gene>
<dbReference type="eggNOG" id="COG0475">
    <property type="taxonomic scope" value="Bacteria"/>
</dbReference>
<evidence type="ECO:0000256" key="2">
    <source>
        <dbReference type="ARBA" id="ARBA00005551"/>
    </source>
</evidence>
<feature type="transmembrane region" description="Helical" evidence="12">
    <location>
        <begin position="95"/>
        <end position="121"/>
    </location>
</feature>
<feature type="transmembrane region" description="Helical" evidence="12">
    <location>
        <begin position="65"/>
        <end position="83"/>
    </location>
</feature>
<keyword evidence="3" id="KW-0813">Transport</keyword>
<evidence type="ECO:0000256" key="12">
    <source>
        <dbReference type="SAM" id="Phobius"/>
    </source>
</evidence>
<dbReference type="OrthoDB" id="9793589at2"/>
<dbReference type="GO" id="GO:0016020">
    <property type="term" value="C:membrane"/>
    <property type="evidence" value="ECO:0007669"/>
    <property type="project" value="UniProtKB-SubCell"/>
</dbReference>
<evidence type="ECO:0000256" key="8">
    <source>
        <dbReference type="ARBA" id="ARBA00023065"/>
    </source>
</evidence>
<organism evidence="14 15">
    <name type="scientific">Thermaerobacter marianensis (strain ATCC 700841 / DSM 12885 / JCM 10246 / 7p75a)</name>
    <dbReference type="NCBI Taxonomy" id="644966"/>
    <lineage>
        <taxon>Bacteria</taxon>
        <taxon>Bacillati</taxon>
        <taxon>Bacillota</taxon>
        <taxon>Clostridia</taxon>
        <taxon>Eubacteriales</taxon>
        <taxon>Clostridiales Family XVII. Incertae Sedis</taxon>
        <taxon>Thermaerobacter</taxon>
    </lineage>
</organism>
<sequence length="450" mass="45647">MPSFLQVAVLLAVVITAAKGAGALSKRLGQPAVFGELLAGILLGPTLLDVLHWPVFTDPPYLERLTRDLAELGVIFLMFLAGLETDLEEMRKVGAAAFFGAVGGVALPFLAGTALGLAFGFPLYESIFIGTILTATSVSITAQTLLELGRLRSREGTTILGSAVIDDVMGIVILSVVVALHQAGLAGAGDAAGGAAAVAAGSSGSTAAAQGADAGGAGALAVGLIVLRMVAFFAAAIAAGRWLLPPILRRAARWPGTEPQFAMALVAGLLLAVAAEELGGVAAITGSYMAGVMLTLVPDVKRAVEERLAVLAYGFFVPIFFVNIGLETDLLDAVAASGPAFLVLILLAAALGKIVGSGSGVRPFGFTWMEALRVGIGMVSRGEVALIVAGIGLQEGVISQAVFSVMVVMTLFTTLITPILLRWSFGRAPGSPSGAAAFSPAPGPRSGEAD</sequence>
<dbReference type="Proteomes" id="UP000008915">
    <property type="component" value="Chromosome"/>
</dbReference>
<feature type="transmembrane region" description="Helical" evidence="12">
    <location>
        <begin position="338"/>
        <end position="359"/>
    </location>
</feature>
<dbReference type="GO" id="GO:1902600">
    <property type="term" value="P:proton transmembrane transport"/>
    <property type="evidence" value="ECO:0007669"/>
    <property type="project" value="InterPro"/>
</dbReference>
<evidence type="ECO:0000256" key="1">
    <source>
        <dbReference type="ARBA" id="ARBA00004141"/>
    </source>
</evidence>
<comment type="subcellular location">
    <subcellularLocation>
        <location evidence="1">Membrane</location>
        <topology evidence="1">Multi-pass membrane protein</topology>
    </subcellularLocation>
</comment>
<feature type="transmembrane region" description="Helical" evidence="12">
    <location>
        <begin position="397"/>
        <end position="421"/>
    </location>
</feature>
<keyword evidence="5 12" id="KW-0812">Transmembrane</keyword>
<name>E6SMI4_THEM7</name>
<keyword evidence="10" id="KW-0739">Sodium transport</keyword>
<dbReference type="KEGG" id="tmr:Tmar_0319"/>
<evidence type="ECO:0000259" key="13">
    <source>
        <dbReference type="Pfam" id="PF00999"/>
    </source>
</evidence>
<feature type="transmembrane region" description="Helical" evidence="12">
    <location>
        <begin position="220"/>
        <end position="244"/>
    </location>
</feature>
<feature type="transmembrane region" description="Helical" evidence="12">
    <location>
        <begin position="127"/>
        <end position="146"/>
    </location>
</feature>
<evidence type="ECO:0000256" key="3">
    <source>
        <dbReference type="ARBA" id="ARBA00022448"/>
    </source>
</evidence>
<proteinExistence type="inferred from homology"/>
<feature type="transmembrane region" description="Helical" evidence="12">
    <location>
        <begin position="158"/>
        <end position="180"/>
    </location>
</feature>
<keyword evidence="15" id="KW-1185">Reference proteome</keyword>
<feature type="domain" description="Cation/H+ exchanger transmembrane" evidence="13">
    <location>
        <begin position="21"/>
        <end position="422"/>
    </location>
</feature>
<reference evidence="14 15" key="1">
    <citation type="journal article" date="2010" name="Stand. Genomic Sci.">
        <title>Complete genome sequence of Thermaerobacter marianensis type strain (7p75a).</title>
        <authorList>
            <person name="Han C."/>
            <person name="Gu W."/>
            <person name="Zhang X."/>
            <person name="Lapidus A."/>
            <person name="Nolan M."/>
            <person name="Copeland A."/>
            <person name="Lucas S."/>
            <person name="Del Rio T.G."/>
            <person name="Tice H."/>
            <person name="Cheng J.F."/>
            <person name="Tapia R."/>
            <person name="Goodwin L."/>
            <person name="Pitluck S."/>
            <person name="Pagani I."/>
            <person name="Ivanova N."/>
            <person name="Mavromatis K."/>
            <person name="Mikhailova N."/>
            <person name="Pati A."/>
            <person name="Chen A."/>
            <person name="Palaniappan K."/>
            <person name="Land M."/>
            <person name="Hauser L."/>
            <person name="Chang Y.J."/>
            <person name="Jeffries C.D."/>
            <person name="Schneider S."/>
            <person name="Rohde M."/>
            <person name="Goker M."/>
            <person name="Pukall R."/>
            <person name="Woyke T."/>
            <person name="Bristow J."/>
            <person name="Eisen J.A."/>
            <person name="Markowitz V."/>
            <person name="Hugenholtz P."/>
            <person name="Kyrpides N.C."/>
            <person name="Klenk H.P."/>
            <person name="Detter J.C."/>
        </authorList>
    </citation>
    <scope>NUCLEOTIDE SEQUENCE [LARGE SCALE GENOMIC DNA]</scope>
    <source>
        <strain evidence="15">ATCC 700841 / DSM 12885 / JCM 10246 / 7p75a</strain>
    </source>
</reference>
<dbReference type="GO" id="GO:0006814">
    <property type="term" value="P:sodium ion transport"/>
    <property type="evidence" value="ECO:0007669"/>
    <property type="project" value="UniProtKB-KW"/>
</dbReference>
<dbReference type="Pfam" id="PF00999">
    <property type="entry name" value="Na_H_Exchanger"/>
    <property type="match status" value="1"/>
</dbReference>
<comment type="similarity">
    <text evidence="2">Belongs to the monovalent cation:proton antiporter 2 (CPA2) transporter (TC 2.A.37) family.</text>
</comment>
<evidence type="ECO:0000256" key="6">
    <source>
        <dbReference type="ARBA" id="ARBA00022989"/>
    </source>
</evidence>
<feature type="transmembrane region" description="Helical" evidence="12">
    <location>
        <begin position="309"/>
        <end position="326"/>
    </location>
</feature>